<feature type="domain" description="Copper resistance protein D" evidence="7">
    <location>
        <begin position="234"/>
        <end position="336"/>
    </location>
</feature>
<dbReference type="EMBL" id="JBGEHV010000021">
    <property type="protein sequence ID" value="MEY8040398.1"/>
    <property type="molecule type" value="Genomic_DNA"/>
</dbReference>
<dbReference type="Pfam" id="PF05425">
    <property type="entry name" value="CopD"/>
    <property type="match status" value="1"/>
</dbReference>
<reference evidence="8 9" key="1">
    <citation type="submission" date="2024-08" db="EMBL/GenBank/DDBJ databases">
        <title>Genome mining of Saccharopolyspora cebuensis PGLac3 from Nigerian medicinal plant.</title>
        <authorList>
            <person name="Ezeobiora C.E."/>
            <person name="Igbokwe N.H."/>
            <person name="Amin D.H."/>
            <person name="Mendie U.E."/>
        </authorList>
    </citation>
    <scope>NUCLEOTIDE SEQUENCE [LARGE SCALE GENOMIC DNA]</scope>
    <source>
        <strain evidence="8 9">PGLac3</strain>
    </source>
</reference>
<evidence type="ECO:0000256" key="1">
    <source>
        <dbReference type="ARBA" id="ARBA00004651"/>
    </source>
</evidence>
<dbReference type="PANTHER" id="PTHR34820:SF4">
    <property type="entry name" value="INNER MEMBRANE PROTEIN YEBZ"/>
    <property type="match status" value="1"/>
</dbReference>
<dbReference type="RefSeq" id="WP_345367331.1">
    <property type="nucleotide sequence ID" value="NZ_BAABII010000018.1"/>
</dbReference>
<evidence type="ECO:0000256" key="5">
    <source>
        <dbReference type="ARBA" id="ARBA00023136"/>
    </source>
</evidence>
<feature type="transmembrane region" description="Helical" evidence="6">
    <location>
        <begin position="98"/>
        <end position="119"/>
    </location>
</feature>
<feature type="transmembrane region" description="Helical" evidence="6">
    <location>
        <begin position="207"/>
        <end position="227"/>
    </location>
</feature>
<protein>
    <submittedName>
        <fullName evidence="8">Copper resistance D family protein</fullName>
    </submittedName>
</protein>
<keyword evidence="2" id="KW-1003">Cell membrane</keyword>
<keyword evidence="5 6" id="KW-0472">Membrane</keyword>
<feature type="transmembrane region" description="Helical" evidence="6">
    <location>
        <begin position="139"/>
        <end position="161"/>
    </location>
</feature>
<organism evidence="8 9">
    <name type="scientific">Saccharopolyspora cebuensis</name>
    <dbReference type="NCBI Taxonomy" id="418759"/>
    <lineage>
        <taxon>Bacteria</taxon>
        <taxon>Bacillati</taxon>
        <taxon>Actinomycetota</taxon>
        <taxon>Actinomycetes</taxon>
        <taxon>Pseudonocardiales</taxon>
        <taxon>Pseudonocardiaceae</taxon>
        <taxon>Saccharopolyspora</taxon>
    </lineage>
</organism>
<dbReference type="InterPro" id="IPR008457">
    <property type="entry name" value="Cu-R_CopD_dom"/>
</dbReference>
<evidence type="ECO:0000256" key="2">
    <source>
        <dbReference type="ARBA" id="ARBA00022475"/>
    </source>
</evidence>
<dbReference type="Proteomes" id="UP001564626">
    <property type="component" value="Unassembled WGS sequence"/>
</dbReference>
<feature type="transmembrane region" description="Helical" evidence="6">
    <location>
        <begin position="58"/>
        <end position="77"/>
    </location>
</feature>
<keyword evidence="3 6" id="KW-0812">Transmembrane</keyword>
<keyword evidence="4 6" id="KW-1133">Transmembrane helix</keyword>
<evidence type="ECO:0000256" key="6">
    <source>
        <dbReference type="SAM" id="Phobius"/>
    </source>
</evidence>
<keyword evidence="9" id="KW-1185">Reference proteome</keyword>
<evidence type="ECO:0000256" key="4">
    <source>
        <dbReference type="ARBA" id="ARBA00022989"/>
    </source>
</evidence>
<feature type="transmembrane region" description="Helical" evidence="6">
    <location>
        <begin position="168"/>
        <end position="187"/>
    </location>
</feature>
<accession>A0ABV4CIS4</accession>
<comment type="caution">
    <text evidence="8">The sequence shown here is derived from an EMBL/GenBank/DDBJ whole genome shotgun (WGS) entry which is preliminary data.</text>
</comment>
<proteinExistence type="predicted"/>
<evidence type="ECO:0000259" key="7">
    <source>
        <dbReference type="Pfam" id="PF05425"/>
    </source>
</evidence>
<feature type="transmembrane region" description="Helical" evidence="6">
    <location>
        <begin position="280"/>
        <end position="301"/>
    </location>
</feature>
<evidence type="ECO:0000313" key="8">
    <source>
        <dbReference type="EMBL" id="MEY8040398.1"/>
    </source>
</evidence>
<gene>
    <name evidence="8" type="ORF">AB8O55_13410</name>
</gene>
<dbReference type="InterPro" id="IPR032694">
    <property type="entry name" value="CopC/D"/>
</dbReference>
<sequence>MATDSDAARRTSARSPKALAVVALLGGALLAALLATPSAGTVPGLASPDPAVRLGLPVARVLLDVAALATAGLSLLPRLLTGARPSRTGPVLLAARRTAAGTALAWMLFALLSLVLQAAELSPGRPVSAELIADYVGTVPAGAGLLASAIAGLLCAGLALAAVHRPTWVSADLALVVALLGHLPIPLTGHATDARLHQLGTLAVELHVLGAAVWTGGLLAVVLFVAPRRGLLAEAMPRFSRIATAALLVVGASGLVNALLELLAVPGAGLTGLVTTGYGRIALVKVGCLLVLAAIAARLRFRLLPRIARHRPTALVGWATAEIAVMGVAYGLGSVLARSPVVL</sequence>
<evidence type="ECO:0000313" key="9">
    <source>
        <dbReference type="Proteomes" id="UP001564626"/>
    </source>
</evidence>
<feature type="transmembrane region" description="Helical" evidence="6">
    <location>
        <begin position="313"/>
        <end position="333"/>
    </location>
</feature>
<dbReference type="PANTHER" id="PTHR34820">
    <property type="entry name" value="INNER MEMBRANE PROTEIN YEBZ"/>
    <property type="match status" value="1"/>
</dbReference>
<comment type="subcellular location">
    <subcellularLocation>
        <location evidence="1">Cell membrane</location>
        <topology evidence="1">Multi-pass membrane protein</topology>
    </subcellularLocation>
</comment>
<name>A0ABV4CIS4_9PSEU</name>
<feature type="transmembrane region" description="Helical" evidence="6">
    <location>
        <begin position="239"/>
        <end position="260"/>
    </location>
</feature>
<evidence type="ECO:0000256" key="3">
    <source>
        <dbReference type="ARBA" id="ARBA00022692"/>
    </source>
</evidence>